<dbReference type="InterPro" id="IPR005202">
    <property type="entry name" value="TF_GRAS"/>
</dbReference>
<dbReference type="EMBL" id="KZ503453">
    <property type="protein sequence ID" value="PKU64010.1"/>
    <property type="molecule type" value="Genomic_DNA"/>
</dbReference>
<comment type="similarity">
    <text evidence="3">Belongs to the GRAS family.</text>
</comment>
<evidence type="ECO:0000256" key="2">
    <source>
        <dbReference type="ARBA" id="ARBA00023163"/>
    </source>
</evidence>
<feature type="short sequence motif" description="LxCxE motif" evidence="3">
    <location>
        <begin position="56"/>
        <end position="60"/>
    </location>
</feature>
<organism evidence="4 5">
    <name type="scientific">Dendrobium catenatum</name>
    <dbReference type="NCBI Taxonomy" id="906689"/>
    <lineage>
        <taxon>Eukaryota</taxon>
        <taxon>Viridiplantae</taxon>
        <taxon>Streptophyta</taxon>
        <taxon>Embryophyta</taxon>
        <taxon>Tracheophyta</taxon>
        <taxon>Spermatophyta</taxon>
        <taxon>Magnoliopsida</taxon>
        <taxon>Liliopsida</taxon>
        <taxon>Asparagales</taxon>
        <taxon>Orchidaceae</taxon>
        <taxon>Epidendroideae</taxon>
        <taxon>Malaxideae</taxon>
        <taxon>Dendrobiinae</taxon>
        <taxon>Dendrobium</taxon>
    </lineage>
</organism>
<feature type="region of interest" description="Leucine repeat II (LRII)" evidence="3">
    <location>
        <begin position="193"/>
        <end position="225"/>
    </location>
</feature>
<evidence type="ECO:0000313" key="4">
    <source>
        <dbReference type="EMBL" id="PKU64010.1"/>
    </source>
</evidence>
<dbReference type="Proteomes" id="UP000233837">
    <property type="component" value="Unassembled WGS sequence"/>
</dbReference>
<evidence type="ECO:0000313" key="5">
    <source>
        <dbReference type="Proteomes" id="UP000233837"/>
    </source>
</evidence>
<dbReference type="PROSITE" id="PS50985">
    <property type="entry name" value="GRAS"/>
    <property type="match status" value="1"/>
</dbReference>
<dbReference type="PANTHER" id="PTHR31636">
    <property type="entry name" value="OSJNBA0084A10.13 PROTEIN-RELATED"/>
    <property type="match status" value="1"/>
</dbReference>
<keyword evidence="2" id="KW-0804">Transcription</keyword>
<feature type="region of interest" description="SAW" evidence="3">
    <location>
        <begin position="327"/>
        <end position="403"/>
    </location>
</feature>
<evidence type="ECO:0000256" key="3">
    <source>
        <dbReference type="PROSITE-ProRule" id="PRU01191"/>
    </source>
</evidence>
<name>A0A2I0VKR7_9ASPA</name>
<dbReference type="AlphaFoldDB" id="A0A2I0VKR7"/>
<gene>
    <name evidence="4" type="primary">SCL18</name>
    <name evidence="4" type="ORF">MA16_Dca012596</name>
</gene>
<dbReference type="OrthoDB" id="1882904at2759"/>
<proteinExistence type="inferred from homology"/>
<reference evidence="4 5" key="1">
    <citation type="journal article" date="2016" name="Sci. Rep.">
        <title>The Dendrobium catenatum Lindl. genome sequence provides insights into polysaccharide synthase, floral development and adaptive evolution.</title>
        <authorList>
            <person name="Zhang G.Q."/>
            <person name="Xu Q."/>
            <person name="Bian C."/>
            <person name="Tsai W.C."/>
            <person name="Yeh C.M."/>
            <person name="Liu K.W."/>
            <person name="Yoshida K."/>
            <person name="Zhang L.S."/>
            <person name="Chang S.B."/>
            <person name="Chen F."/>
            <person name="Shi Y."/>
            <person name="Su Y.Y."/>
            <person name="Zhang Y.Q."/>
            <person name="Chen L.J."/>
            <person name="Yin Y."/>
            <person name="Lin M."/>
            <person name="Huang H."/>
            <person name="Deng H."/>
            <person name="Wang Z.W."/>
            <person name="Zhu S.L."/>
            <person name="Zhao X."/>
            <person name="Deng C."/>
            <person name="Niu S.C."/>
            <person name="Huang J."/>
            <person name="Wang M."/>
            <person name="Liu G.H."/>
            <person name="Yang H.J."/>
            <person name="Xiao X.J."/>
            <person name="Hsiao Y.Y."/>
            <person name="Wu W.L."/>
            <person name="Chen Y.Y."/>
            <person name="Mitsuda N."/>
            <person name="Ohme-Takagi M."/>
            <person name="Luo Y.B."/>
            <person name="Van de Peer Y."/>
            <person name="Liu Z.J."/>
        </authorList>
    </citation>
    <scope>NUCLEOTIDE SEQUENCE [LARGE SCALE GENOMIC DNA]</scope>
    <source>
        <tissue evidence="4">The whole plant</tissue>
    </source>
</reference>
<protein>
    <submittedName>
        <fullName evidence="4">Scarecrow-like protein 18</fullName>
    </submittedName>
</protein>
<sequence>MLAISSPPFDQMLTSFTSHEEDHNQLQQQQQHHHLLLHPRPEPASNRSVQSHRLLLHCAELIHHADFAAARHAISILTTTSSATGDAADRLTHHFTSALSLRLHLLPPSPHDPNFILSFNQLTPFLRFSHLTANQAILEAVDGHRSIHILDFDTGHGLQWPPLLQAIADRSHFPNPPTIQITGTGTDPSLLSQTSRRLQSFADSLGLCFHFHPLCISPTTSFSFQANGGEILAVNCTMFLHKLIKDDGLDELKQFLLAIKGMNPAVVTVAEKEAKHSSPLFLQRFAEALSYYSAVFESLEATLPPSSRERMVVEKMWIGREIEDIVAGEGEGRKERHERFERWENLMKNAGFLIKPLSYFALAQARLLLRLHYPSEGYMVEMMKGSMFLGWKSKPLFSVSSWF</sequence>
<keyword evidence="5" id="KW-1185">Reference proteome</keyword>
<comment type="caution">
    <text evidence="3">Lacks conserved residue(s) required for the propagation of feature annotation.</text>
</comment>
<keyword evidence="1" id="KW-0805">Transcription regulation</keyword>
<dbReference type="Pfam" id="PF03514">
    <property type="entry name" value="GRAS"/>
    <property type="match status" value="1"/>
</dbReference>
<reference evidence="4 5" key="2">
    <citation type="journal article" date="2017" name="Nature">
        <title>The Apostasia genome and the evolution of orchids.</title>
        <authorList>
            <person name="Zhang G.Q."/>
            <person name="Liu K.W."/>
            <person name="Li Z."/>
            <person name="Lohaus R."/>
            <person name="Hsiao Y.Y."/>
            <person name="Niu S.C."/>
            <person name="Wang J.Y."/>
            <person name="Lin Y.C."/>
            <person name="Xu Q."/>
            <person name="Chen L.J."/>
            <person name="Yoshida K."/>
            <person name="Fujiwara S."/>
            <person name="Wang Z.W."/>
            <person name="Zhang Y.Q."/>
            <person name="Mitsuda N."/>
            <person name="Wang M."/>
            <person name="Liu G.H."/>
            <person name="Pecoraro L."/>
            <person name="Huang H.X."/>
            <person name="Xiao X.J."/>
            <person name="Lin M."/>
            <person name="Wu X.Y."/>
            <person name="Wu W.L."/>
            <person name="Chen Y.Y."/>
            <person name="Chang S.B."/>
            <person name="Sakamoto S."/>
            <person name="Ohme-Takagi M."/>
            <person name="Yagi M."/>
            <person name="Zeng S.J."/>
            <person name="Shen C.Y."/>
            <person name="Yeh C.M."/>
            <person name="Luo Y.B."/>
            <person name="Tsai W.C."/>
            <person name="Van de Peer Y."/>
            <person name="Liu Z.J."/>
        </authorList>
    </citation>
    <scope>NUCLEOTIDE SEQUENCE [LARGE SCALE GENOMIC DNA]</scope>
    <source>
        <tissue evidence="4">The whole plant</tissue>
    </source>
</reference>
<feature type="short sequence motif" description="VHIID" evidence="3">
    <location>
        <begin position="147"/>
        <end position="151"/>
    </location>
</feature>
<accession>A0A2I0VKR7</accession>
<evidence type="ECO:0000256" key="1">
    <source>
        <dbReference type="ARBA" id="ARBA00023015"/>
    </source>
</evidence>